<dbReference type="CDD" id="cd10747">
    <property type="entry name" value="DnaJ_C"/>
    <property type="match status" value="1"/>
</dbReference>
<dbReference type="InterPro" id="IPR018253">
    <property type="entry name" value="DnaJ_domain_CS"/>
</dbReference>
<sequence>MASQRDFYEVLGVPKGASDREIKAAYRKLALDWHPDRNKTAEAEKKFKEINEAYEVLRDPKKKQAYDQFGHAAFSQGGQGAQGPFGGFGQGPFTYTYTSRGGQSPFEGFDFSDPFEIFEQFFGGASPFGRASRMPHASISIDFKEALEGTEREVSFDGKKRKIKIPPGVDDGSRIRFSDFYATINVRPSKTFQRDGTDLYVDVQVPLFVAVTGGLIEVPTPEEDEQIRIKPGTQHETILRLSGRGMPRLNSRGRGDLYIRLHVEIPNYKDLTSQQRQVLEELGKRK</sequence>
<dbReference type="GO" id="GO:0005737">
    <property type="term" value="C:cytoplasm"/>
    <property type="evidence" value="ECO:0007669"/>
    <property type="project" value="TreeGrafter"/>
</dbReference>
<dbReference type="Gene3D" id="2.60.260.20">
    <property type="entry name" value="Urease metallochaperone UreE, N-terminal domain"/>
    <property type="match status" value="2"/>
</dbReference>
<feature type="domain" description="J" evidence="6">
    <location>
        <begin position="6"/>
        <end position="70"/>
    </location>
</feature>
<comment type="caution">
    <text evidence="7">The sequence shown here is derived from an EMBL/GenBank/DDBJ whole genome shotgun (WGS) entry which is preliminary data.</text>
</comment>
<evidence type="ECO:0000256" key="5">
    <source>
        <dbReference type="ARBA" id="ARBA00023186"/>
    </source>
</evidence>
<evidence type="ECO:0000256" key="4">
    <source>
        <dbReference type="ARBA" id="ARBA00022833"/>
    </source>
</evidence>
<dbReference type="InterPro" id="IPR036869">
    <property type="entry name" value="J_dom_sf"/>
</dbReference>
<dbReference type="Pfam" id="PF00226">
    <property type="entry name" value="DnaJ"/>
    <property type="match status" value="1"/>
</dbReference>
<dbReference type="AlphaFoldDB" id="A0A1G1VB50"/>
<keyword evidence="3" id="KW-0863">Zinc-finger</keyword>
<dbReference type="SMART" id="SM00271">
    <property type="entry name" value="DnaJ"/>
    <property type="match status" value="1"/>
</dbReference>
<keyword evidence="5" id="KW-0143">Chaperone</keyword>
<dbReference type="InterPro" id="IPR008971">
    <property type="entry name" value="HSP40/DnaJ_pept-bd"/>
</dbReference>
<dbReference type="EMBL" id="MHCC01000026">
    <property type="protein sequence ID" value="OGY12623.1"/>
    <property type="molecule type" value="Genomic_DNA"/>
</dbReference>
<dbReference type="PROSITE" id="PS50076">
    <property type="entry name" value="DNAJ_2"/>
    <property type="match status" value="1"/>
</dbReference>
<keyword evidence="1" id="KW-0479">Metal-binding</keyword>
<gene>
    <name evidence="7" type="ORF">A3A77_05085</name>
</gene>
<dbReference type="PROSITE" id="PS00636">
    <property type="entry name" value="DNAJ_1"/>
    <property type="match status" value="1"/>
</dbReference>
<accession>A0A1G1VB50</accession>
<organism evidence="7 8">
    <name type="scientific">Candidatus Blackburnbacteria bacterium RIFCSPLOWO2_01_FULL_40_20</name>
    <dbReference type="NCBI Taxonomy" id="1797519"/>
    <lineage>
        <taxon>Bacteria</taxon>
        <taxon>Candidatus Blackburniibacteriota</taxon>
    </lineage>
</organism>
<evidence type="ECO:0000256" key="3">
    <source>
        <dbReference type="ARBA" id="ARBA00022771"/>
    </source>
</evidence>
<dbReference type="InterPro" id="IPR002939">
    <property type="entry name" value="DnaJ_C"/>
</dbReference>
<protein>
    <recommendedName>
        <fullName evidence="6">J domain-containing protein</fullName>
    </recommendedName>
</protein>
<keyword evidence="2" id="KW-0677">Repeat</keyword>
<dbReference type="GO" id="GO:0008270">
    <property type="term" value="F:zinc ion binding"/>
    <property type="evidence" value="ECO:0007669"/>
    <property type="project" value="UniProtKB-KW"/>
</dbReference>
<evidence type="ECO:0000313" key="8">
    <source>
        <dbReference type="Proteomes" id="UP000178659"/>
    </source>
</evidence>
<evidence type="ECO:0000256" key="2">
    <source>
        <dbReference type="ARBA" id="ARBA00022737"/>
    </source>
</evidence>
<name>A0A1G1VB50_9BACT</name>
<dbReference type="SUPFAM" id="SSF46565">
    <property type="entry name" value="Chaperone J-domain"/>
    <property type="match status" value="1"/>
</dbReference>
<dbReference type="GO" id="GO:0051082">
    <property type="term" value="F:unfolded protein binding"/>
    <property type="evidence" value="ECO:0007669"/>
    <property type="project" value="InterPro"/>
</dbReference>
<dbReference type="Proteomes" id="UP000178659">
    <property type="component" value="Unassembled WGS sequence"/>
</dbReference>
<dbReference type="InterPro" id="IPR001623">
    <property type="entry name" value="DnaJ_domain"/>
</dbReference>
<dbReference type="Pfam" id="PF01556">
    <property type="entry name" value="DnaJ_C"/>
    <property type="match status" value="1"/>
</dbReference>
<dbReference type="GO" id="GO:0042026">
    <property type="term" value="P:protein refolding"/>
    <property type="evidence" value="ECO:0007669"/>
    <property type="project" value="TreeGrafter"/>
</dbReference>
<evidence type="ECO:0000259" key="6">
    <source>
        <dbReference type="PROSITE" id="PS50076"/>
    </source>
</evidence>
<proteinExistence type="predicted"/>
<dbReference type="PRINTS" id="PR00625">
    <property type="entry name" value="JDOMAIN"/>
</dbReference>
<reference evidence="7 8" key="1">
    <citation type="journal article" date="2016" name="Nat. Commun.">
        <title>Thousands of microbial genomes shed light on interconnected biogeochemical processes in an aquifer system.</title>
        <authorList>
            <person name="Anantharaman K."/>
            <person name="Brown C.T."/>
            <person name="Hug L.A."/>
            <person name="Sharon I."/>
            <person name="Castelle C.J."/>
            <person name="Probst A.J."/>
            <person name="Thomas B.C."/>
            <person name="Singh A."/>
            <person name="Wilkins M.J."/>
            <person name="Karaoz U."/>
            <person name="Brodie E.L."/>
            <person name="Williams K.H."/>
            <person name="Hubbard S.S."/>
            <person name="Banfield J.F."/>
        </authorList>
    </citation>
    <scope>NUCLEOTIDE SEQUENCE [LARGE SCALE GENOMIC DNA]</scope>
</reference>
<dbReference type="PANTHER" id="PTHR43096">
    <property type="entry name" value="DNAJ HOMOLOG 1, MITOCHONDRIAL-RELATED"/>
    <property type="match status" value="1"/>
</dbReference>
<evidence type="ECO:0000256" key="1">
    <source>
        <dbReference type="ARBA" id="ARBA00022723"/>
    </source>
</evidence>
<dbReference type="Gene3D" id="1.10.287.110">
    <property type="entry name" value="DnaJ domain"/>
    <property type="match status" value="1"/>
</dbReference>
<dbReference type="CDD" id="cd06257">
    <property type="entry name" value="DnaJ"/>
    <property type="match status" value="1"/>
</dbReference>
<dbReference type="SUPFAM" id="SSF49493">
    <property type="entry name" value="HSP40/DnaJ peptide-binding domain"/>
    <property type="match status" value="2"/>
</dbReference>
<evidence type="ECO:0000313" key="7">
    <source>
        <dbReference type="EMBL" id="OGY12623.1"/>
    </source>
</evidence>
<dbReference type="PANTHER" id="PTHR43096:SF52">
    <property type="entry name" value="DNAJ HOMOLOG 1, MITOCHONDRIAL-RELATED"/>
    <property type="match status" value="1"/>
</dbReference>
<dbReference type="FunFam" id="2.60.260.20:FF:000005">
    <property type="entry name" value="Chaperone protein dnaJ 1, mitochondrial"/>
    <property type="match status" value="1"/>
</dbReference>
<keyword evidence="4" id="KW-0862">Zinc</keyword>